<proteinExistence type="predicted"/>
<feature type="domain" description="NAC" evidence="5">
    <location>
        <begin position="14"/>
        <end position="164"/>
    </location>
</feature>
<dbReference type="SUPFAM" id="SSF101941">
    <property type="entry name" value="NAC domain"/>
    <property type="match status" value="1"/>
</dbReference>
<protein>
    <recommendedName>
        <fullName evidence="5">NAC domain-containing protein</fullName>
    </recommendedName>
</protein>
<keyword evidence="7" id="KW-1185">Reference proteome</keyword>
<dbReference type="GO" id="GO:0006355">
    <property type="term" value="P:regulation of DNA-templated transcription"/>
    <property type="evidence" value="ECO:0007669"/>
    <property type="project" value="InterPro"/>
</dbReference>
<evidence type="ECO:0000256" key="3">
    <source>
        <dbReference type="ARBA" id="ARBA00023163"/>
    </source>
</evidence>
<reference evidence="6" key="1">
    <citation type="submission" date="2017-07" db="EMBL/GenBank/DDBJ databases">
        <title>Taro Niue Genome Assembly and Annotation.</title>
        <authorList>
            <person name="Atibalentja N."/>
            <person name="Keating K."/>
            <person name="Fields C.J."/>
        </authorList>
    </citation>
    <scope>NUCLEOTIDE SEQUENCE</scope>
    <source>
        <strain evidence="6">Niue_2</strain>
        <tissue evidence="6">Leaf</tissue>
    </source>
</reference>
<dbReference type="AlphaFoldDB" id="A0A843U809"/>
<evidence type="ECO:0000256" key="1">
    <source>
        <dbReference type="ARBA" id="ARBA00023015"/>
    </source>
</evidence>
<dbReference type="Proteomes" id="UP000652761">
    <property type="component" value="Unassembled WGS sequence"/>
</dbReference>
<dbReference type="GO" id="GO:0003677">
    <property type="term" value="F:DNA binding"/>
    <property type="evidence" value="ECO:0007669"/>
    <property type="project" value="UniProtKB-KW"/>
</dbReference>
<dbReference type="Gene3D" id="2.170.150.80">
    <property type="entry name" value="NAC domain"/>
    <property type="match status" value="1"/>
</dbReference>
<name>A0A843U809_COLES</name>
<keyword evidence="3" id="KW-0804">Transcription</keyword>
<comment type="caution">
    <text evidence="6">The sequence shown here is derived from an EMBL/GenBank/DDBJ whole genome shotgun (WGS) entry which is preliminary data.</text>
</comment>
<evidence type="ECO:0000259" key="5">
    <source>
        <dbReference type="PROSITE" id="PS51005"/>
    </source>
</evidence>
<dbReference type="PANTHER" id="PTHR31744:SF93">
    <property type="entry name" value="NAC DOMAIN-CONTAINING PROTEIN"/>
    <property type="match status" value="1"/>
</dbReference>
<evidence type="ECO:0000256" key="2">
    <source>
        <dbReference type="ARBA" id="ARBA00023125"/>
    </source>
</evidence>
<evidence type="ECO:0000313" key="6">
    <source>
        <dbReference type="EMBL" id="MQL77924.1"/>
    </source>
</evidence>
<keyword evidence="4" id="KW-0539">Nucleus</keyword>
<dbReference type="OrthoDB" id="1871428at2759"/>
<dbReference type="Pfam" id="PF02365">
    <property type="entry name" value="NAM"/>
    <property type="match status" value="1"/>
</dbReference>
<dbReference type="PROSITE" id="PS51005">
    <property type="entry name" value="NAC"/>
    <property type="match status" value="1"/>
</dbReference>
<dbReference type="PANTHER" id="PTHR31744">
    <property type="entry name" value="PROTEIN CUP-SHAPED COTYLEDON 2-RELATED"/>
    <property type="match status" value="1"/>
</dbReference>
<sequence>MEKTVLVKEGVLRLPPGFRFHPTDEELVVQYLRRKVFCCPLPAAIIPEIQLSGYDPWDLPGGSEGERYFFSAREARHHKGGRPCRASASGYWKAVGRERRVVASGSDQVVGMKKTLAFYRGKAPGGSRTEWVMHEYRLAGDGILPCIFPLRKNSTHVSALSFSRSLLISVDYITEVAKKTRT</sequence>
<keyword evidence="1" id="KW-0805">Transcription regulation</keyword>
<organism evidence="6 7">
    <name type="scientific">Colocasia esculenta</name>
    <name type="common">Wild taro</name>
    <name type="synonym">Arum esculentum</name>
    <dbReference type="NCBI Taxonomy" id="4460"/>
    <lineage>
        <taxon>Eukaryota</taxon>
        <taxon>Viridiplantae</taxon>
        <taxon>Streptophyta</taxon>
        <taxon>Embryophyta</taxon>
        <taxon>Tracheophyta</taxon>
        <taxon>Spermatophyta</taxon>
        <taxon>Magnoliopsida</taxon>
        <taxon>Liliopsida</taxon>
        <taxon>Araceae</taxon>
        <taxon>Aroideae</taxon>
        <taxon>Colocasieae</taxon>
        <taxon>Colocasia</taxon>
    </lineage>
</organism>
<dbReference type="InterPro" id="IPR036093">
    <property type="entry name" value="NAC_dom_sf"/>
</dbReference>
<dbReference type="EMBL" id="NMUH01000372">
    <property type="protein sequence ID" value="MQL77924.1"/>
    <property type="molecule type" value="Genomic_DNA"/>
</dbReference>
<evidence type="ECO:0000256" key="4">
    <source>
        <dbReference type="ARBA" id="ARBA00023242"/>
    </source>
</evidence>
<evidence type="ECO:0000313" key="7">
    <source>
        <dbReference type="Proteomes" id="UP000652761"/>
    </source>
</evidence>
<dbReference type="InterPro" id="IPR003441">
    <property type="entry name" value="NAC-dom"/>
</dbReference>
<keyword evidence="2" id="KW-0238">DNA-binding</keyword>
<accession>A0A843U809</accession>
<gene>
    <name evidence="6" type="ORF">Taro_010340</name>
</gene>